<proteinExistence type="inferred from homology"/>
<comment type="similarity">
    <text evidence="1">Belongs to the 'phage' integrase family.</text>
</comment>
<comment type="caution">
    <text evidence="9">The sequence shown here is derived from an EMBL/GenBank/DDBJ whole genome shotgun (WGS) entry which is preliminary data.</text>
</comment>
<dbReference type="Proteomes" id="UP000238322">
    <property type="component" value="Unassembled WGS sequence"/>
</dbReference>
<dbReference type="InterPro" id="IPR011010">
    <property type="entry name" value="DNA_brk_join_enz"/>
</dbReference>
<dbReference type="InterPro" id="IPR002104">
    <property type="entry name" value="Integrase_catalytic"/>
</dbReference>
<dbReference type="AlphaFoldDB" id="A0A2S8FDI6"/>
<dbReference type="GO" id="GO:0006310">
    <property type="term" value="P:DNA recombination"/>
    <property type="evidence" value="ECO:0007669"/>
    <property type="project" value="UniProtKB-KW"/>
</dbReference>
<dbReference type="RefSeq" id="WP_105332130.1">
    <property type="nucleotide sequence ID" value="NZ_PUHY01000014.1"/>
</dbReference>
<dbReference type="InterPro" id="IPR013762">
    <property type="entry name" value="Integrase-like_cat_sf"/>
</dbReference>
<feature type="domain" description="Core-binding (CB)" evidence="8">
    <location>
        <begin position="78"/>
        <end position="169"/>
    </location>
</feature>
<evidence type="ECO:0008006" key="11">
    <source>
        <dbReference type="Google" id="ProtNLM"/>
    </source>
</evidence>
<reference evidence="9 10" key="1">
    <citation type="submission" date="2018-02" db="EMBL/GenBank/DDBJ databases">
        <title>Comparative genomes isolates from brazilian mangrove.</title>
        <authorList>
            <person name="Araujo J.E."/>
            <person name="Taketani R.G."/>
            <person name="Silva M.C.P."/>
            <person name="Loureco M.V."/>
            <person name="Andreote F.D."/>
        </authorList>
    </citation>
    <scope>NUCLEOTIDE SEQUENCE [LARGE SCALE GENOMIC DNA]</scope>
    <source>
        <strain evidence="9 10">Hex-1 MGV</strain>
    </source>
</reference>
<dbReference type="EMBL" id="PUHY01000014">
    <property type="protein sequence ID" value="PQO30225.1"/>
    <property type="molecule type" value="Genomic_DNA"/>
</dbReference>
<dbReference type="Pfam" id="PF00589">
    <property type="entry name" value="Phage_integrase"/>
    <property type="match status" value="1"/>
</dbReference>
<sequence length="404" mass="46081">MPKPTKNPKIKKDFFEWSINERNDGCLQATTYVAGVGRIRRSLGTKDWDEALEALTELDRHEAEEHGLAPKFEGRNRSGEVTIEDGWQAFLDDRDRGQVQGGVSPTTLKRYRAVRAHHVAFAKKKGITEWQQFGKQEFVAFGKEREKVAGPRTVFFELNLVKGVNLWLVHEEMLPEQLRLRVKLPKPKGTSTYCYRQQEISAMVRHCEAAQELEWLRLVILGLTYTGMRIGELASLRWSDIDFDTNHIHVVDERSRSRKKNTGPVRTTKGKRSRVIPMHPELKEVLRPLREQAGGYVFKAQKGGQLRPRVVLEVFIREVITPLSSTFPTPENEIGFQDGRLHSFRHAFCSHALSGGASVGEVQDWLGHADSKMVEHYRHLRDDQAQQRMSSLSFTADDTVSAAS</sequence>
<dbReference type="InterPro" id="IPR010998">
    <property type="entry name" value="Integrase_recombinase_N"/>
</dbReference>
<dbReference type="Gene3D" id="1.10.443.10">
    <property type="entry name" value="Intergrase catalytic core"/>
    <property type="match status" value="1"/>
</dbReference>
<evidence type="ECO:0000256" key="3">
    <source>
        <dbReference type="ARBA" id="ARBA00023125"/>
    </source>
</evidence>
<dbReference type="GO" id="GO:0003677">
    <property type="term" value="F:DNA binding"/>
    <property type="evidence" value="ECO:0007669"/>
    <property type="project" value="UniProtKB-UniRule"/>
</dbReference>
<dbReference type="PANTHER" id="PTHR30349:SF41">
    <property type="entry name" value="INTEGRASE_RECOMBINASE PROTEIN MJ0367-RELATED"/>
    <property type="match status" value="1"/>
</dbReference>
<keyword evidence="2" id="KW-0229">DNA integration</keyword>
<evidence type="ECO:0000259" key="8">
    <source>
        <dbReference type="PROSITE" id="PS51900"/>
    </source>
</evidence>
<feature type="domain" description="Tyr recombinase" evidence="7">
    <location>
        <begin position="190"/>
        <end position="390"/>
    </location>
</feature>
<dbReference type="InterPro" id="IPR050090">
    <property type="entry name" value="Tyrosine_recombinase_XerCD"/>
</dbReference>
<dbReference type="CDD" id="cd01189">
    <property type="entry name" value="INT_ICEBs1_C_like"/>
    <property type="match status" value="1"/>
</dbReference>
<evidence type="ECO:0000256" key="5">
    <source>
        <dbReference type="PROSITE-ProRule" id="PRU01248"/>
    </source>
</evidence>
<evidence type="ECO:0000313" key="10">
    <source>
        <dbReference type="Proteomes" id="UP000238322"/>
    </source>
</evidence>
<keyword evidence="3 5" id="KW-0238">DNA-binding</keyword>
<dbReference type="PROSITE" id="PS51900">
    <property type="entry name" value="CB"/>
    <property type="match status" value="1"/>
</dbReference>
<evidence type="ECO:0000256" key="4">
    <source>
        <dbReference type="ARBA" id="ARBA00023172"/>
    </source>
</evidence>
<organism evidence="9 10">
    <name type="scientific">Blastopirellula marina</name>
    <dbReference type="NCBI Taxonomy" id="124"/>
    <lineage>
        <taxon>Bacteria</taxon>
        <taxon>Pseudomonadati</taxon>
        <taxon>Planctomycetota</taxon>
        <taxon>Planctomycetia</taxon>
        <taxon>Pirellulales</taxon>
        <taxon>Pirellulaceae</taxon>
        <taxon>Blastopirellula</taxon>
    </lineage>
</organism>
<evidence type="ECO:0000256" key="6">
    <source>
        <dbReference type="SAM" id="MobiDB-lite"/>
    </source>
</evidence>
<evidence type="ECO:0000259" key="7">
    <source>
        <dbReference type="PROSITE" id="PS51898"/>
    </source>
</evidence>
<dbReference type="OrthoDB" id="212062at2"/>
<dbReference type="SUPFAM" id="SSF56349">
    <property type="entry name" value="DNA breaking-rejoining enzymes"/>
    <property type="match status" value="1"/>
</dbReference>
<evidence type="ECO:0000256" key="2">
    <source>
        <dbReference type="ARBA" id="ARBA00022908"/>
    </source>
</evidence>
<name>A0A2S8FDI6_9BACT</name>
<keyword evidence="4" id="KW-0233">DNA recombination</keyword>
<gene>
    <name evidence="9" type="ORF">C5Y83_22885</name>
</gene>
<evidence type="ECO:0000256" key="1">
    <source>
        <dbReference type="ARBA" id="ARBA00008857"/>
    </source>
</evidence>
<dbReference type="Gene3D" id="1.10.150.130">
    <property type="match status" value="1"/>
</dbReference>
<evidence type="ECO:0000313" key="9">
    <source>
        <dbReference type="EMBL" id="PQO30225.1"/>
    </source>
</evidence>
<dbReference type="GO" id="GO:0015074">
    <property type="term" value="P:DNA integration"/>
    <property type="evidence" value="ECO:0007669"/>
    <property type="project" value="UniProtKB-KW"/>
</dbReference>
<dbReference type="InterPro" id="IPR044068">
    <property type="entry name" value="CB"/>
</dbReference>
<accession>A0A2S8FDI6</accession>
<protein>
    <recommendedName>
        <fullName evidence="11">Tyr recombinase domain-containing protein</fullName>
    </recommendedName>
</protein>
<dbReference type="PROSITE" id="PS51898">
    <property type="entry name" value="TYR_RECOMBINASE"/>
    <property type="match status" value="1"/>
</dbReference>
<feature type="region of interest" description="Disordered" evidence="6">
    <location>
        <begin position="254"/>
        <end position="273"/>
    </location>
</feature>
<dbReference type="PANTHER" id="PTHR30349">
    <property type="entry name" value="PHAGE INTEGRASE-RELATED"/>
    <property type="match status" value="1"/>
</dbReference>